<accession>A0A382IRN0</accession>
<dbReference type="GO" id="GO:0005829">
    <property type="term" value="C:cytosol"/>
    <property type="evidence" value="ECO:0007669"/>
    <property type="project" value="TreeGrafter"/>
</dbReference>
<gene>
    <name evidence="5" type="ORF">METZ01_LOCUS254736</name>
</gene>
<dbReference type="InterPro" id="IPR011251">
    <property type="entry name" value="Luciferase-like_dom"/>
</dbReference>
<dbReference type="Pfam" id="PF00296">
    <property type="entry name" value="Bac_luciferase"/>
    <property type="match status" value="1"/>
</dbReference>
<dbReference type="InterPro" id="IPR036661">
    <property type="entry name" value="Luciferase-like_sf"/>
</dbReference>
<dbReference type="AlphaFoldDB" id="A0A382IRN0"/>
<dbReference type="PANTHER" id="PTHR30137:SF16">
    <property type="entry name" value="BLL0895 PROTEIN"/>
    <property type="match status" value="1"/>
</dbReference>
<feature type="domain" description="Luciferase-like" evidence="4">
    <location>
        <begin position="1"/>
        <end position="158"/>
    </location>
</feature>
<evidence type="ECO:0000256" key="1">
    <source>
        <dbReference type="ARBA" id="ARBA00022630"/>
    </source>
</evidence>
<feature type="non-terminal residue" evidence="5">
    <location>
        <position position="190"/>
    </location>
</feature>
<organism evidence="5">
    <name type="scientific">marine metagenome</name>
    <dbReference type="NCBI Taxonomy" id="408172"/>
    <lineage>
        <taxon>unclassified sequences</taxon>
        <taxon>metagenomes</taxon>
        <taxon>ecological metagenomes</taxon>
    </lineage>
</organism>
<evidence type="ECO:0000313" key="5">
    <source>
        <dbReference type="EMBL" id="SVC01882.1"/>
    </source>
</evidence>
<proteinExistence type="predicted"/>
<dbReference type="Gene3D" id="3.20.20.30">
    <property type="entry name" value="Luciferase-like domain"/>
    <property type="match status" value="1"/>
</dbReference>
<dbReference type="InterPro" id="IPR050766">
    <property type="entry name" value="Bact_Lucif_Oxidored"/>
</dbReference>
<keyword evidence="2" id="KW-0560">Oxidoreductase</keyword>
<dbReference type="GO" id="GO:0004497">
    <property type="term" value="F:monooxygenase activity"/>
    <property type="evidence" value="ECO:0007669"/>
    <property type="project" value="UniProtKB-KW"/>
</dbReference>
<keyword evidence="1" id="KW-0285">Flavoprotein</keyword>
<evidence type="ECO:0000256" key="3">
    <source>
        <dbReference type="ARBA" id="ARBA00023033"/>
    </source>
</evidence>
<keyword evidence="3" id="KW-0503">Monooxygenase</keyword>
<evidence type="ECO:0000256" key="2">
    <source>
        <dbReference type="ARBA" id="ARBA00023002"/>
    </source>
</evidence>
<dbReference type="PANTHER" id="PTHR30137">
    <property type="entry name" value="LUCIFERASE-LIKE MONOOXYGENASE"/>
    <property type="match status" value="1"/>
</dbReference>
<dbReference type="GO" id="GO:0016705">
    <property type="term" value="F:oxidoreductase activity, acting on paired donors, with incorporation or reduction of molecular oxygen"/>
    <property type="evidence" value="ECO:0007669"/>
    <property type="project" value="InterPro"/>
</dbReference>
<evidence type="ECO:0000259" key="4">
    <source>
        <dbReference type="Pfam" id="PF00296"/>
    </source>
</evidence>
<protein>
    <recommendedName>
        <fullName evidence="4">Luciferase-like domain-containing protein</fullName>
    </recommendedName>
</protein>
<name>A0A382IRN0_9ZZZZ</name>
<sequence>MHLGIFMMPLHPPEKDRTQCFEEDIELVTRADELGFTEIWVGQHHTVAWEPIPSNDLFIANVLPRTKNVRLGTGVSILPQHHPVNVAVRLSFLDHLSRGRLNCGFGQGGVATDWGLFELPDPQTQGLMTVEAIDMILKLWKTDAPFDFEGDFWRIKIEHRDAQDGMGELLKPYQKPHPPLAMSIIRGDSK</sequence>
<reference evidence="5" key="1">
    <citation type="submission" date="2018-05" db="EMBL/GenBank/DDBJ databases">
        <authorList>
            <person name="Lanie J.A."/>
            <person name="Ng W.-L."/>
            <person name="Kazmierczak K.M."/>
            <person name="Andrzejewski T.M."/>
            <person name="Davidsen T.M."/>
            <person name="Wayne K.J."/>
            <person name="Tettelin H."/>
            <person name="Glass J.I."/>
            <person name="Rusch D."/>
            <person name="Podicherti R."/>
            <person name="Tsui H.-C.T."/>
            <person name="Winkler M.E."/>
        </authorList>
    </citation>
    <scope>NUCLEOTIDE SEQUENCE</scope>
</reference>
<dbReference type="EMBL" id="UINC01068912">
    <property type="protein sequence ID" value="SVC01882.1"/>
    <property type="molecule type" value="Genomic_DNA"/>
</dbReference>
<dbReference type="SUPFAM" id="SSF51679">
    <property type="entry name" value="Bacterial luciferase-like"/>
    <property type="match status" value="1"/>
</dbReference>